<evidence type="ECO:0000256" key="7">
    <source>
        <dbReference type="ARBA" id="ARBA00022989"/>
    </source>
</evidence>
<dbReference type="InterPro" id="IPR000859">
    <property type="entry name" value="CUB_dom"/>
</dbReference>
<name>Q4S573_TETNG</name>
<dbReference type="SUPFAM" id="SSF50494">
    <property type="entry name" value="Trypsin-like serine proteases"/>
    <property type="match status" value="1"/>
</dbReference>
<keyword evidence="3 12" id="KW-0812">Transmembrane</keyword>
<dbReference type="Gene3D" id="2.40.10.10">
    <property type="entry name" value="Trypsin-like serine proteases"/>
    <property type="match status" value="2"/>
</dbReference>
<sequence length="1104" mass="121359">RRKPKGLQKLWARLLGVPHVALITAAVVFVLVVTVWSLLWVFIFCRESNSSVYFAGMFRVADMEFVPEYRQEESHEFVSMATKIQHVVGSVYRTSSVARLYKQAVISDLRYPLSPSVITAGKHALTLHSSDSNNNKGGVLVHFWMVFVVPRLKNPAVCEECVGAIFRDSVHTSMKNRSSVGSLLGLPVDIDSILINGGSPLDVRSECVDKLYANLPGAAVPLNVFSSWGGVSCHVKLTTTPGSLIRLTVASLLIEPTDCVSDALTVYDALLPMRGRILHRLPVSDPDPRRPRPLRSPLQPFPPQPPAATVFLHLELRVSAAATWDTARCFGSRPSVPRWSFAAAHATPLSPFRRPTAATTSANPVRRATSCAPRVCVWTRVGAVTAWTTARTRVTRSSAVSPLEHEHGACWSQDCPGSLPLNTPVQHGFFGFVFFPTARPVRTCGGSSPLHPLFVCNGEEDCADGRDELNCTQETTCSAIRYQCQSGPCLLKKNARCDGVVDCRDRSDEADCGEIKPSNPSHEAQRRCQLECWPPKAITSVGYADRMNLQTLTRTSSSDCGRPSWVGDVEPLTGPSRIVGGVNSMEGEWPWQVSLHFSGHMYCGASVLSSNWLVSAAHCFSKESLSDPRHWSAHLGMLTQGSAKHVAGIQRIVVHEYYNTHTFDYDIALLQLKKPWPSSSGPWVQPVCLPPPSHTVTGSHRCWVTGWGYRSEEGDRGGVPSLRRLYARGIVAYRLSGAELDSAMRTQPESKACRVYCISGNGQSGGPAARRGVRLEEKEAACGSWRRRRLALLAFIPLAATVALSIHITCEYRPHPGNLTLQSTVAVTCTTFAAPPPSSVFFLGGSVEFPNLSFSSPLADSASPQFRLQAQALNHYFAELYESSPWSSYHLHSGITAFSEGAEGLKAFYWSKFSAPEHVAAAVRRSRPERLQRRLPCSNKVQRCGRDQHSYYMEPDENVLHLLAMSFDLYAKYGNNRTLSLVSPKKPYYQWRLRVPSGHVVQLVVLTLHGATPGSCSAHKLSAYDFLLPLQNKIIARWCGLPVSGSSPVMKLTSSGNVMLVTFSFSRQRDGAIFKAYFQAIPKAGLGLSARKPPQKRLNPHFTS</sequence>
<evidence type="ECO:0000256" key="9">
    <source>
        <dbReference type="ARBA" id="ARBA00023157"/>
    </source>
</evidence>
<dbReference type="SUPFAM" id="SSF49854">
    <property type="entry name" value="Spermadhesin, CUB domain"/>
    <property type="match status" value="1"/>
</dbReference>
<dbReference type="PROSITE" id="PS00134">
    <property type="entry name" value="TRYPSIN_HIS"/>
    <property type="match status" value="1"/>
</dbReference>
<dbReference type="CDD" id="cd00190">
    <property type="entry name" value="Tryp_SPc"/>
    <property type="match status" value="1"/>
</dbReference>
<dbReference type="InterPro" id="IPR036364">
    <property type="entry name" value="SEA_dom_sf"/>
</dbReference>
<dbReference type="Pfam" id="PF00057">
    <property type="entry name" value="Ldl_recept_a"/>
    <property type="match status" value="2"/>
</dbReference>
<dbReference type="AlphaFoldDB" id="Q4S573"/>
<keyword evidence="8 12" id="KW-0472">Membrane</keyword>
<keyword evidence="9 10" id="KW-1015">Disulfide bond</keyword>
<keyword evidence="5" id="KW-0720">Serine protease</keyword>
<dbReference type="InterPro" id="IPR002172">
    <property type="entry name" value="LDrepeatLR_classA_rpt"/>
</dbReference>
<protein>
    <submittedName>
        <fullName evidence="16">(spotted green pufferfish) hypothetical protein</fullName>
    </submittedName>
</protein>
<evidence type="ECO:0000256" key="3">
    <source>
        <dbReference type="ARBA" id="ARBA00022692"/>
    </source>
</evidence>
<dbReference type="SUPFAM" id="SSF82671">
    <property type="entry name" value="SEA domain"/>
    <property type="match status" value="2"/>
</dbReference>
<feature type="transmembrane region" description="Helical" evidence="12">
    <location>
        <begin position="20"/>
        <end position="44"/>
    </location>
</feature>
<dbReference type="GO" id="GO:0016020">
    <property type="term" value="C:membrane"/>
    <property type="evidence" value="ECO:0007669"/>
    <property type="project" value="UniProtKB-SubCell"/>
</dbReference>
<dbReference type="PANTHER" id="PTHR24252:SF12">
    <property type="entry name" value="TRANSMEMBRANE SERINE PROTEASE 7"/>
    <property type="match status" value="1"/>
</dbReference>
<feature type="domain" description="CUB" evidence="13">
    <location>
        <begin position="944"/>
        <end position="1081"/>
    </location>
</feature>
<evidence type="ECO:0000256" key="4">
    <source>
        <dbReference type="ARBA" id="ARBA00022801"/>
    </source>
</evidence>
<comment type="caution">
    <text evidence="10">Lacks conserved residue(s) required for the propagation of feature annotation.</text>
</comment>
<reference evidence="16" key="1">
    <citation type="journal article" date="2004" name="Nature">
        <title>Genome duplication in the teleost fish Tetraodon nigroviridis reveals the early vertebrate proto-karyotype.</title>
        <authorList>
            <person name="Jaillon O."/>
            <person name="Aury J.-M."/>
            <person name="Brunet F."/>
            <person name="Petit J.-L."/>
            <person name="Stange-Thomann N."/>
            <person name="Mauceli E."/>
            <person name="Bouneau L."/>
            <person name="Fischer C."/>
            <person name="Ozouf-Costaz C."/>
            <person name="Bernot A."/>
            <person name="Nicaud S."/>
            <person name="Jaffe D."/>
            <person name="Fisher S."/>
            <person name="Lutfalla G."/>
            <person name="Dossat C."/>
            <person name="Segurens B."/>
            <person name="Dasilva C."/>
            <person name="Salanoubat M."/>
            <person name="Levy M."/>
            <person name="Boudet N."/>
            <person name="Castellano S."/>
            <person name="Anthouard V."/>
            <person name="Jubin C."/>
            <person name="Castelli V."/>
            <person name="Katinka M."/>
            <person name="Vacherie B."/>
            <person name="Biemont C."/>
            <person name="Skalli Z."/>
            <person name="Cattolico L."/>
            <person name="Poulain J."/>
            <person name="De Berardinis V."/>
            <person name="Cruaud C."/>
            <person name="Duprat S."/>
            <person name="Brottier P."/>
            <person name="Coutanceau J.-P."/>
            <person name="Gouzy J."/>
            <person name="Parra G."/>
            <person name="Lardier G."/>
            <person name="Chapple C."/>
            <person name="McKernan K.J."/>
            <person name="McEwan P."/>
            <person name="Bosak S."/>
            <person name="Kellis M."/>
            <person name="Volff J.-N."/>
            <person name="Guigo R."/>
            <person name="Zody M.C."/>
            <person name="Mesirov J."/>
            <person name="Lindblad-Toh K."/>
            <person name="Birren B."/>
            <person name="Nusbaum C."/>
            <person name="Kahn D."/>
            <person name="Robinson-Rechavi M."/>
            <person name="Laudet V."/>
            <person name="Schachter V."/>
            <person name="Quetier F."/>
            <person name="Saurin W."/>
            <person name="Scarpelli C."/>
            <person name="Wincker P."/>
            <person name="Lander E.S."/>
            <person name="Weissenbach J."/>
            <person name="Roest Crollius H."/>
        </authorList>
    </citation>
    <scope>NUCLEOTIDE SEQUENCE [LARGE SCALE GENOMIC DNA]</scope>
</reference>
<dbReference type="InterPro" id="IPR009003">
    <property type="entry name" value="Peptidase_S1_PA"/>
</dbReference>
<dbReference type="PROSITE" id="PS01209">
    <property type="entry name" value="LDLRA_1"/>
    <property type="match status" value="1"/>
</dbReference>
<dbReference type="Gene3D" id="4.10.400.10">
    <property type="entry name" value="Low-density Lipoprotein Receptor"/>
    <property type="match status" value="1"/>
</dbReference>
<evidence type="ECO:0000259" key="15">
    <source>
        <dbReference type="PROSITE" id="PS50240"/>
    </source>
</evidence>
<evidence type="ECO:0000313" key="16">
    <source>
        <dbReference type="EMBL" id="CAG04209.1"/>
    </source>
</evidence>
<dbReference type="Pfam" id="PF01390">
    <property type="entry name" value="SEA"/>
    <property type="match status" value="2"/>
</dbReference>
<evidence type="ECO:0000256" key="1">
    <source>
        <dbReference type="ARBA" id="ARBA00004606"/>
    </source>
</evidence>
<dbReference type="Gene3D" id="4.10.1220.10">
    <property type="entry name" value="EGF-type module"/>
    <property type="match status" value="1"/>
</dbReference>
<dbReference type="InterPro" id="IPR043504">
    <property type="entry name" value="Peptidase_S1_PA_chymotrypsin"/>
</dbReference>
<organism evidence="16">
    <name type="scientific">Tetraodon nigroviridis</name>
    <name type="common">Spotted green pufferfish</name>
    <name type="synonym">Chelonodon nigroviridis</name>
    <dbReference type="NCBI Taxonomy" id="99883"/>
    <lineage>
        <taxon>Eukaryota</taxon>
        <taxon>Metazoa</taxon>
        <taxon>Chordata</taxon>
        <taxon>Craniata</taxon>
        <taxon>Vertebrata</taxon>
        <taxon>Euteleostomi</taxon>
        <taxon>Actinopterygii</taxon>
        <taxon>Neopterygii</taxon>
        <taxon>Teleostei</taxon>
        <taxon>Neoteleostei</taxon>
        <taxon>Acanthomorphata</taxon>
        <taxon>Eupercaria</taxon>
        <taxon>Tetraodontiformes</taxon>
        <taxon>Tetradontoidea</taxon>
        <taxon>Tetraodontidae</taxon>
        <taxon>Tetraodon</taxon>
    </lineage>
</organism>
<dbReference type="SUPFAM" id="SSF57424">
    <property type="entry name" value="LDL receptor-like module"/>
    <property type="match status" value="2"/>
</dbReference>
<dbReference type="GO" id="GO:0004252">
    <property type="term" value="F:serine-type endopeptidase activity"/>
    <property type="evidence" value="ECO:0007669"/>
    <property type="project" value="InterPro"/>
</dbReference>
<feature type="domain" description="SEA" evidence="14">
    <location>
        <begin position="839"/>
        <end position="958"/>
    </location>
</feature>
<dbReference type="PROSITE" id="PS50024">
    <property type="entry name" value="SEA"/>
    <property type="match status" value="2"/>
</dbReference>
<dbReference type="InterPro" id="IPR000082">
    <property type="entry name" value="SEA_dom"/>
</dbReference>
<dbReference type="PROSITE" id="PS50068">
    <property type="entry name" value="LDLRA_2"/>
    <property type="match status" value="1"/>
</dbReference>
<dbReference type="Pfam" id="PF00089">
    <property type="entry name" value="Trypsin"/>
    <property type="match status" value="1"/>
</dbReference>
<evidence type="ECO:0000256" key="8">
    <source>
        <dbReference type="ARBA" id="ARBA00023136"/>
    </source>
</evidence>
<keyword evidence="2" id="KW-0645">Protease</keyword>
<feature type="non-terminal residue" evidence="16">
    <location>
        <position position="1"/>
    </location>
</feature>
<comment type="caution">
    <text evidence="16">The sequence shown here is derived from an EMBL/GenBank/DDBJ whole genome shotgun (WGS) entry which is preliminary data.</text>
</comment>
<feature type="disulfide bond" evidence="10">
    <location>
        <begin position="497"/>
        <end position="512"/>
    </location>
</feature>
<feature type="domain" description="Peptidase S1" evidence="15">
    <location>
        <begin position="578"/>
        <end position="892"/>
    </location>
</feature>
<keyword evidence="7 12" id="KW-1133">Transmembrane helix</keyword>
<dbReference type="Gene3D" id="2.60.120.290">
    <property type="entry name" value="Spermadhesin, CUB domain"/>
    <property type="match status" value="1"/>
</dbReference>
<feature type="disulfide bond" evidence="10">
    <location>
        <begin position="477"/>
        <end position="489"/>
    </location>
</feature>
<dbReference type="GO" id="GO:0006508">
    <property type="term" value="P:proteolysis"/>
    <property type="evidence" value="ECO:0007669"/>
    <property type="project" value="UniProtKB-KW"/>
</dbReference>
<dbReference type="FunFam" id="2.40.10.10:FF:000007">
    <property type="entry name" value="Transmembrane serine protease 7"/>
    <property type="match status" value="1"/>
</dbReference>
<dbReference type="Gene3D" id="3.30.70.960">
    <property type="entry name" value="SEA domain"/>
    <property type="match status" value="2"/>
</dbReference>
<evidence type="ECO:0000256" key="5">
    <source>
        <dbReference type="ARBA" id="ARBA00022825"/>
    </source>
</evidence>
<dbReference type="InterPro" id="IPR036055">
    <property type="entry name" value="LDL_receptor-like_sf"/>
</dbReference>
<dbReference type="SMART" id="SM00020">
    <property type="entry name" value="Tryp_SPc"/>
    <property type="match status" value="1"/>
</dbReference>
<reference evidence="16" key="2">
    <citation type="submission" date="2004-02" db="EMBL/GenBank/DDBJ databases">
        <authorList>
            <consortium name="Genoscope"/>
            <consortium name="Whitehead Institute Centre for Genome Research"/>
        </authorList>
    </citation>
    <scope>NUCLEOTIDE SEQUENCE</scope>
</reference>
<dbReference type="CDD" id="cd00112">
    <property type="entry name" value="LDLa"/>
    <property type="match status" value="2"/>
</dbReference>
<evidence type="ECO:0000256" key="11">
    <source>
        <dbReference type="SAM" id="MobiDB-lite"/>
    </source>
</evidence>
<dbReference type="PROSITE" id="PS50240">
    <property type="entry name" value="TRYPSIN_DOM"/>
    <property type="match status" value="1"/>
</dbReference>
<dbReference type="OrthoDB" id="414661at2759"/>
<keyword evidence="6" id="KW-0735">Signal-anchor</keyword>
<dbReference type="KEGG" id="tng:GSTEN00023863G001"/>
<dbReference type="InterPro" id="IPR023415">
    <property type="entry name" value="LDLR_class-A_CS"/>
</dbReference>
<dbReference type="PRINTS" id="PR00722">
    <property type="entry name" value="CHYMOTRYPSIN"/>
</dbReference>
<evidence type="ECO:0000259" key="14">
    <source>
        <dbReference type="PROSITE" id="PS50024"/>
    </source>
</evidence>
<dbReference type="InterPro" id="IPR001254">
    <property type="entry name" value="Trypsin_dom"/>
</dbReference>
<evidence type="ECO:0000256" key="2">
    <source>
        <dbReference type="ARBA" id="ARBA00022670"/>
    </source>
</evidence>
<evidence type="ECO:0000256" key="10">
    <source>
        <dbReference type="PROSITE-ProRule" id="PRU00124"/>
    </source>
</evidence>
<proteinExistence type="predicted"/>
<dbReference type="SMART" id="SM00192">
    <property type="entry name" value="LDLa"/>
    <property type="match status" value="2"/>
</dbReference>
<dbReference type="MEROPS" id="S01.072"/>
<evidence type="ECO:0000256" key="12">
    <source>
        <dbReference type="SAM" id="Phobius"/>
    </source>
</evidence>
<comment type="subcellular location">
    <subcellularLocation>
        <location evidence="1">Membrane</location>
        <topology evidence="1">Single-pass type II membrane protein</topology>
    </subcellularLocation>
</comment>
<feature type="region of interest" description="Disordered" evidence="11">
    <location>
        <begin position="282"/>
        <end position="302"/>
    </location>
</feature>
<dbReference type="CDD" id="cd00041">
    <property type="entry name" value="CUB"/>
    <property type="match status" value="1"/>
</dbReference>
<gene>
    <name evidence="16" type="ORF">GSTENG00023863001</name>
</gene>
<dbReference type="EMBL" id="CAAE01014737">
    <property type="protein sequence ID" value="CAG04209.1"/>
    <property type="molecule type" value="Genomic_DNA"/>
</dbReference>
<evidence type="ECO:0000256" key="6">
    <source>
        <dbReference type="ARBA" id="ARBA00022968"/>
    </source>
</evidence>
<dbReference type="PROSITE" id="PS01180">
    <property type="entry name" value="CUB"/>
    <property type="match status" value="1"/>
</dbReference>
<feature type="domain" description="SEA" evidence="14">
    <location>
        <begin position="50"/>
        <end position="200"/>
    </location>
</feature>
<dbReference type="PANTHER" id="PTHR24252">
    <property type="entry name" value="ACROSIN-RELATED"/>
    <property type="match status" value="1"/>
</dbReference>
<evidence type="ECO:0000259" key="13">
    <source>
        <dbReference type="PROSITE" id="PS01180"/>
    </source>
</evidence>
<dbReference type="InterPro" id="IPR001314">
    <property type="entry name" value="Peptidase_S1A"/>
</dbReference>
<keyword evidence="4" id="KW-0378">Hydrolase</keyword>
<accession>Q4S573</accession>
<dbReference type="InterPro" id="IPR035914">
    <property type="entry name" value="Sperma_CUB_dom_sf"/>
</dbReference>
<dbReference type="InterPro" id="IPR018114">
    <property type="entry name" value="TRYPSIN_HIS"/>
</dbReference>